<dbReference type="Pfam" id="PF02475">
    <property type="entry name" value="TRM5-TYW2_MTfase"/>
    <property type="match status" value="1"/>
</dbReference>
<dbReference type="PANTHER" id="PTHR23245">
    <property type="entry name" value="TRNA METHYLTRANSFERASE"/>
    <property type="match status" value="1"/>
</dbReference>
<evidence type="ECO:0000259" key="5">
    <source>
        <dbReference type="PROSITE" id="PS51684"/>
    </source>
</evidence>
<dbReference type="STRING" id="272569.rrnAC2902"/>
<comment type="subcellular location">
    <subcellularLocation>
        <location evidence="4">Cytoplasm</location>
    </subcellularLocation>
</comment>
<feature type="domain" description="SAM-dependent methyltransferase TRM5/TYW2-type" evidence="5">
    <location>
        <begin position="112"/>
        <end position="378"/>
    </location>
</feature>
<evidence type="ECO:0000313" key="7">
    <source>
        <dbReference type="Proteomes" id="UP000001169"/>
    </source>
</evidence>
<protein>
    <recommendedName>
        <fullName evidence="4">tRNA(Phe) (4-demethylwyosine(37)-C(7)) aminocarboxypropyltransferase</fullName>
        <ecNumber evidence="4">2.5.1.114</ecNumber>
    </recommendedName>
    <alternativeName>
        <fullName evidence="4">tRNA wyosine derivatives biosynthesis protein Taw2</fullName>
    </alternativeName>
</protein>
<dbReference type="Proteomes" id="UP000001169">
    <property type="component" value="Chromosome I"/>
</dbReference>
<accession>Q5UYK8</accession>
<dbReference type="EC" id="2.5.1.114" evidence="4"/>
<dbReference type="PROSITE" id="PS51684">
    <property type="entry name" value="SAM_MT_TRM5_TYW2"/>
    <property type="match status" value="1"/>
</dbReference>
<comment type="caution">
    <text evidence="4">Lacks conserved residue(s) required for the propagation of feature annotation.</text>
</comment>
<dbReference type="HOGENOM" id="CLU_022610_0_2_2"/>
<dbReference type="EMBL" id="AY596297">
    <property type="protein sequence ID" value="AAV47645.1"/>
    <property type="molecule type" value="Genomic_DNA"/>
</dbReference>
<evidence type="ECO:0000256" key="4">
    <source>
        <dbReference type="HAMAP-Rule" id="MF_01922"/>
    </source>
</evidence>
<dbReference type="GO" id="GO:0030488">
    <property type="term" value="P:tRNA methylation"/>
    <property type="evidence" value="ECO:0007669"/>
    <property type="project" value="TreeGrafter"/>
</dbReference>
<gene>
    <name evidence="4" type="primary">taw2</name>
    <name evidence="6" type="ordered locus">rrnAC2902</name>
</gene>
<dbReference type="InterPro" id="IPR030867">
    <property type="entry name" value="TYW2_archaea"/>
</dbReference>
<dbReference type="InterPro" id="IPR030382">
    <property type="entry name" value="MeTrfase_TRM5/TYW2"/>
</dbReference>
<name>Q5UYK8_HALMA</name>
<evidence type="ECO:0000313" key="6">
    <source>
        <dbReference type="EMBL" id="AAV47645.1"/>
    </source>
</evidence>
<dbReference type="KEGG" id="hma:rrnAC2902"/>
<keyword evidence="7" id="KW-1185">Reference proteome</keyword>
<organism evidence="6 7">
    <name type="scientific">Haloarcula marismortui (strain ATCC 43049 / DSM 3752 / JCM 8966 / VKM B-1809)</name>
    <name type="common">Halobacterium marismortui</name>
    <dbReference type="NCBI Taxonomy" id="272569"/>
    <lineage>
        <taxon>Archaea</taxon>
        <taxon>Methanobacteriati</taxon>
        <taxon>Methanobacteriota</taxon>
        <taxon>Stenosarchaea group</taxon>
        <taxon>Halobacteria</taxon>
        <taxon>Halobacteriales</taxon>
        <taxon>Haloarculaceae</taxon>
        <taxon>Haloarcula</taxon>
    </lineage>
</organism>
<dbReference type="AlphaFoldDB" id="Q5UYK8"/>
<comment type="catalytic activity">
    <reaction evidence="4">
        <text>4-demethylwyosine(37) in tRNA(Phe) + S-adenosyl-L-methionine = 4-demethyl-7-[(3S)-3-amino-3-carboxypropyl]wyosine(37) in tRNA(Phe) + S-methyl-5'-thioadenosine + H(+)</text>
        <dbReference type="Rhea" id="RHEA:36355"/>
        <dbReference type="Rhea" id="RHEA-COMP:10164"/>
        <dbReference type="Rhea" id="RHEA-COMP:10378"/>
        <dbReference type="ChEBI" id="CHEBI:15378"/>
        <dbReference type="ChEBI" id="CHEBI:17509"/>
        <dbReference type="ChEBI" id="CHEBI:59789"/>
        <dbReference type="ChEBI" id="CHEBI:64315"/>
        <dbReference type="ChEBI" id="CHEBI:73550"/>
        <dbReference type="EC" id="2.5.1.114"/>
    </reaction>
</comment>
<dbReference type="HAMAP" id="MF_01922">
    <property type="entry name" value="TYW2_archaea"/>
    <property type="match status" value="1"/>
</dbReference>
<dbReference type="GO" id="GO:0008175">
    <property type="term" value="F:tRNA methyltransferase activity"/>
    <property type="evidence" value="ECO:0007669"/>
    <property type="project" value="TreeGrafter"/>
</dbReference>
<dbReference type="GO" id="GO:0005737">
    <property type="term" value="C:cytoplasm"/>
    <property type="evidence" value="ECO:0007669"/>
    <property type="project" value="UniProtKB-SubCell"/>
</dbReference>
<dbReference type="CDD" id="cd02440">
    <property type="entry name" value="AdoMet_MTases"/>
    <property type="match status" value="1"/>
</dbReference>
<dbReference type="Pfam" id="PF25133">
    <property type="entry name" value="TYW2_N_2"/>
    <property type="match status" value="1"/>
</dbReference>
<reference evidence="6 7" key="1">
    <citation type="journal article" date="2004" name="Genome Res.">
        <title>Genome sequence of Haloarcula marismortui: a halophilic archaeon from the Dead Sea.</title>
        <authorList>
            <person name="Baliga N.S."/>
            <person name="Bonneau R."/>
            <person name="Facciotti M.T."/>
            <person name="Pan M."/>
            <person name="Glusman G."/>
            <person name="Deutsch E.W."/>
            <person name="Shannon P."/>
            <person name="Chiu Y."/>
            <person name="Weng R.S."/>
            <person name="Gan R.R."/>
            <person name="Hung P."/>
            <person name="Date S.V."/>
            <person name="Marcotte E."/>
            <person name="Hood L."/>
            <person name="Ng W.V."/>
        </authorList>
    </citation>
    <scope>NUCLEOTIDE SEQUENCE [LARGE SCALE GENOMIC DNA]</scope>
    <source>
        <strain evidence="7">ATCC 43049 / DSM 3752 / JCM 8966 / VKM B-1809</strain>
    </source>
</reference>
<feature type="binding site" evidence="4">
    <location>
        <position position="198"/>
    </location>
    <ligand>
        <name>S-adenosyl-L-methionine</name>
        <dbReference type="ChEBI" id="CHEBI:59789"/>
    </ligand>
</feature>
<dbReference type="PANTHER" id="PTHR23245:SF41">
    <property type="entry name" value="TRNA(PHE) (4-DEMETHYLWYOSINE(37)-C(7)) AMINOCARBOXYPROPYLTRANSFERASE"/>
    <property type="match status" value="1"/>
</dbReference>
<keyword evidence="1 4" id="KW-0808">Transferase</keyword>
<dbReference type="InterPro" id="IPR056744">
    <property type="entry name" value="TRM5/TYW2-like_N"/>
</dbReference>
<dbReference type="EnsemblBacteria" id="AAV47645">
    <property type="protein sequence ID" value="AAV47645"/>
    <property type="gene ID" value="rrnAC2902"/>
</dbReference>
<sequence length="378" mass="41234">MRGCTFSLPPTRIPMSEDTETADDQQLAVVVHKPRSQVAIESLGAEGVYDDTRSVTEWTADSVAVPVTAPPQETQFREVVRQVGKRRLRTLDDHLRERGWTDTEIAAAPSSWAVLGSVVLVDIGDSPRPAEVGDALLALHGEAETVLARHGISGEHREPSVKVIAGDGDTETVHTEHGTRYAMDLAEVMFSPGNKAERARMGEIVSEGRGTRPSERASGEAAREGGERVLDMFAGIGYFTLPMARAGAHVTAVERNPTSFRFLVENVMLNDVDERVQPYRADCRDVVPGFASEGRADRVVMGYYESHEYLDSALDALTPGGVLHMHEATPNSLVFDRPIERLEAAAGEANRAVEVLDTRRVKEYSEGVAHVVVDAKIQ</sequence>
<dbReference type="Gene3D" id="3.30.300.110">
    <property type="entry name" value="Met-10+ protein-like domains"/>
    <property type="match status" value="1"/>
</dbReference>
<dbReference type="SUPFAM" id="SSF53335">
    <property type="entry name" value="S-adenosyl-L-methionine-dependent methyltransferases"/>
    <property type="match status" value="1"/>
</dbReference>
<feature type="binding site" evidence="4">
    <location>
        <position position="191"/>
    </location>
    <ligand>
        <name>S-adenosyl-L-methionine</name>
        <dbReference type="ChEBI" id="CHEBI:59789"/>
    </ligand>
</feature>
<dbReference type="PATRIC" id="fig|272569.17.peg.3467"/>
<keyword evidence="3 4" id="KW-0819">tRNA processing</keyword>
<keyword evidence="2 4" id="KW-0949">S-adenosyl-L-methionine</keyword>
<dbReference type="InterPro" id="IPR029063">
    <property type="entry name" value="SAM-dependent_MTases_sf"/>
</dbReference>
<evidence type="ECO:0000256" key="1">
    <source>
        <dbReference type="ARBA" id="ARBA00022679"/>
    </source>
</evidence>
<dbReference type="InterPro" id="IPR056743">
    <property type="entry name" value="TRM5-TYW2-like_MTfase"/>
</dbReference>
<comment type="similarity">
    <text evidence="4">Belongs to the class I-like SAM-binding methyltransferase superfamily. TRM5/TYW2 family.</text>
</comment>
<keyword evidence="4" id="KW-0963">Cytoplasm</keyword>
<keyword evidence="6" id="KW-0489">Methyltransferase</keyword>
<dbReference type="eggNOG" id="arCOG10124">
    <property type="taxonomic scope" value="Archaea"/>
</dbReference>
<evidence type="ECO:0000256" key="2">
    <source>
        <dbReference type="ARBA" id="ARBA00022691"/>
    </source>
</evidence>
<feature type="binding site" evidence="4">
    <location>
        <position position="254"/>
    </location>
    <ligand>
        <name>S-adenosyl-L-methionine</name>
        <dbReference type="ChEBI" id="CHEBI:59789"/>
    </ligand>
</feature>
<proteinExistence type="inferred from homology"/>
<dbReference type="PaxDb" id="272569-rrnAC2902"/>
<dbReference type="GO" id="GO:0102522">
    <property type="term" value="F:tRNA 4-demethylwyosine alpha-amino-alpha-carboxypropyltransferase activity"/>
    <property type="evidence" value="ECO:0007669"/>
    <property type="project" value="UniProtKB-EC"/>
</dbReference>
<dbReference type="Gene3D" id="3.40.50.150">
    <property type="entry name" value="Vaccinia Virus protein VP39"/>
    <property type="match status" value="1"/>
</dbReference>
<comment type="function">
    <text evidence="4">S-adenosyl-L-methionine-dependent transferase that acts as a component of the wyosine derivatives biosynthesis pathway. Catalyzes the transfer of the alpha-amino-alpha-carboxypropyl (acp) group from S-adenosyl-L-methionine to 4-demethylwyosine (imG-14), forming 7-aminocarboxypropyl-demethylwyosine (wybutosine-86) at position 37 of tRNA(Phe).</text>
</comment>
<evidence type="ECO:0000256" key="3">
    <source>
        <dbReference type="ARBA" id="ARBA00022694"/>
    </source>
</evidence>